<evidence type="ECO:0000259" key="2">
    <source>
        <dbReference type="Pfam" id="PF02174"/>
    </source>
</evidence>
<dbReference type="EMBL" id="JBJQND010000010">
    <property type="protein sequence ID" value="KAL3863767.1"/>
    <property type="molecule type" value="Genomic_DNA"/>
</dbReference>
<protein>
    <recommendedName>
        <fullName evidence="2">IRS-type PTB domain-containing protein</fullName>
    </recommendedName>
</protein>
<dbReference type="Pfam" id="PF02174">
    <property type="entry name" value="IRS"/>
    <property type="match status" value="1"/>
</dbReference>
<evidence type="ECO:0000313" key="4">
    <source>
        <dbReference type="Proteomes" id="UP001634394"/>
    </source>
</evidence>
<feature type="coiled-coil region" evidence="1">
    <location>
        <begin position="40"/>
        <end position="74"/>
    </location>
</feature>
<keyword evidence="1" id="KW-0175">Coiled coil</keyword>
<dbReference type="SUPFAM" id="SSF50729">
    <property type="entry name" value="PH domain-like"/>
    <property type="match status" value="1"/>
</dbReference>
<reference evidence="3 4" key="1">
    <citation type="submission" date="2024-11" db="EMBL/GenBank/DDBJ databases">
        <title>Chromosome-level genome assembly of the freshwater bivalve Anodonta woodiana.</title>
        <authorList>
            <person name="Chen X."/>
        </authorList>
    </citation>
    <scope>NUCLEOTIDE SEQUENCE [LARGE SCALE GENOMIC DNA]</scope>
    <source>
        <strain evidence="3">MN2024</strain>
        <tissue evidence="3">Gills</tissue>
    </source>
</reference>
<evidence type="ECO:0000313" key="3">
    <source>
        <dbReference type="EMBL" id="KAL3863767.1"/>
    </source>
</evidence>
<keyword evidence="4" id="KW-1185">Reference proteome</keyword>
<dbReference type="Proteomes" id="UP001634394">
    <property type="component" value="Unassembled WGS sequence"/>
</dbReference>
<accession>A0ABD3VTE2</accession>
<gene>
    <name evidence="3" type="ORF">ACJMK2_005502</name>
</gene>
<dbReference type="AlphaFoldDB" id="A0ABD3VTE2"/>
<organism evidence="3 4">
    <name type="scientific">Sinanodonta woodiana</name>
    <name type="common">Chinese pond mussel</name>
    <name type="synonym">Anodonta woodiana</name>
    <dbReference type="NCBI Taxonomy" id="1069815"/>
    <lineage>
        <taxon>Eukaryota</taxon>
        <taxon>Metazoa</taxon>
        <taxon>Spiralia</taxon>
        <taxon>Lophotrochozoa</taxon>
        <taxon>Mollusca</taxon>
        <taxon>Bivalvia</taxon>
        <taxon>Autobranchia</taxon>
        <taxon>Heteroconchia</taxon>
        <taxon>Palaeoheterodonta</taxon>
        <taxon>Unionida</taxon>
        <taxon>Unionoidea</taxon>
        <taxon>Unionidae</taxon>
        <taxon>Unioninae</taxon>
        <taxon>Sinanodonta</taxon>
    </lineage>
</organism>
<dbReference type="InterPro" id="IPR011993">
    <property type="entry name" value="PH-like_dom_sf"/>
</dbReference>
<feature type="domain" description="IRS-type PTB" evidence="2">
    <location>
        <begin position="88"/>
        <end position="170"/>
    </location>
</feature>
<comment type="caution">
    <text evidence="3">The sequence shown here is derived from an EMBL/GenBank/DDBJ whole genome shotgun (WGS) entry which is preliminary data.</text>
</comment>
<name>A0ABD3VTE2_SINWO</name>
<dbReference type="Gene3D" id="2.30.29.30">
    <property type="entry name" value="Pleckstrin-homology domain (PH domain)/Phosphotyrosine-binding domain (PTB)"/>
    <property type="match status" value="1"/>
</dbReference>
<evidence type="ECO:0000256" key="1">
    <source>
        <dbReference type="SAM" id="Coils"/>
    </source>
</evidence>
<dbReference type="SMART" id="SM01244">
    <property type="entry name" value="IRS"/>
    <property type="match status" value="1"/>
</dbReference>
<proteinExistence type="predicted"/>
<sequence length="188" mass="21643">MSSKEPKRVKVNVDGKENVDVYYYLSGKPKADHNLAFLDLQEKRQRLKRLDEERQQLTKEIRDIETFIREERRNTSPTGYAYDVKIVDNSTSIRAGLHGSYTILVDLESLTVKEKFTGSYLHRIPFSLIRSCRLSEARKICTFDLSRGSTLGSGELYVKSARAKDLHHSVVTLARRFTEEITKSSLKL</sequence>
<dbReference type="InterPro" id="IPR002404">
    <property type="entry name" value="IRS_PTB"/>
</dbReference>